<comment type="caution">
    <text evidence="4">The sequence shown here is derived from an EMBL/GenBank/DDBJ whole genome shotgun (WGS) entry which is preliminary data.</text>
</comment>
<dbReference type="InterPro" id="IPR006328">
    <property type="entry name" value="2-HAD"/>
</dbReference>
<dbReference type="SFLD" id="SFLDG01129">
    <property type="entry name" value="C1.5:_HAD__Beta-PGM__Phosphata"/>
    <property type="match status" value="1"/>
</dbReference>
<dbReference type="InterPro" id="IPR051540">
    <property type="entry name" value="S-2-haloacid_dehalogenase"/>
</dbReference>
<evidence type="ECO:0000256" key="2">
    <source>
        <dbReference type="ARBA" id="ARBA00022801"/>
    </source>
</evidence>
<reference evidence="4 5" key="1">
    <citation type="submission" date="2024-03" db="EMBL/GenBank/DDBJ databases">
        <title>Community enrichment and isolation of bacterial strains for fucoidan degradation.</title>
        <authorList>
            <person name="Sichert A."/>
        </authorList>
    </citation>
    <scope>NUCLEOTIDE SEQUENCE [LARGE SCALE GENOMIC DNA]</scope>
    <source>
        <strain evidence="4 5">AS76</strain>
    </source>
</reference>
<accession>A0ABU9TP95</accession>
<dbReference type="EC" id="3.8.1.2" evidence="3"/>
<evidence type="ECO:0000256" key="3">
    <source>
        <dbReference type="RuleBase" id="RU368077"/>
    </source>
</evidence>
<dbReference type="SUPFAM" id="SSF56784">
    <property type="entry name" value="HAD-like"/>
    <property type="match status" value="1"/>
</dbReference>
<sequence>MMMQQSIGFDVYGTLVDPVDMGKHLAQLIGDKANAFGQLWHDKKVEYAFRRALMQQYADFSVCTLQALHYCMLTFNIELTEDEQHHLVSEFANLDAFDDVIPGLIKLRKKNHRLAAFSNGPEAAVRKLLDNASVLPHLDSVISVDDLNTYKPNPQVYQYLMKRTQANTENSWMVSSNPWDVIGGKAAGLKAAWIKRDPRKIFDPWDIEPDLIVNNLIEFSEQIDA</sequence>
<proteinExistence type="inferred from homology"/>
<gene>
    <name evidence="4" type="ORF">WNY58_03960</name>
</gene>
<dbReference type="PANTHER" id="PTHR43316">
    <property type="entry name" value="HYDROLASE, HALOACID DELAHOGENASE-RELATED"/>
    <property type="match status" value="1"/>
</dbReference>
<dbReference type="InterPro" id="IPR023198">
    <property type="entry name" value="PGP-like_dom2"/>
</dbReference>
<protein>
    <recommendedName>
        <fullName evidence="3">(S)-2-haloacid dehalogenase</fullName>
        <ecNumber evidence="3">3.8.1.2</ecNumber>
    </recommendedName>
    <alternativeName>
        <fullName evidence="3">2-haloalkanoic acid dehalogenase</fullName>
    </alternativeName>
    <alternativeName>
        <fullName evidence="3">Halocarboxylic acid halidohydrolase</fullName>
    </alternativeName>
    <alternativeName>
        <fullName evidence="3">L-2-haloacid dehalogenase</fullName>
    </alternativeName>
</protein>
<dbReference type="InterPro" id="IPR023214">
    <property type="entry name" value="HAD_sf"/>
</dbReference>
<dbReference type="SFLD" id="SFLDS00003">
    <property type="entry name" value="Haloacid_Dehalogenase"/>
    <property type="match status" value="1"/>
</dbReference>
<dbReference type="NCBIfam" id="TIGR01493">
    <property type="entry name" value="HAD-SF-IA-v2"/>
    <property type="match status" value="1"/>
</dbReference>
<dbReference type="EMBL" id="JBBMRA010000002">
    <property type="protein sequence ID" value="MEM5535544.1"/>
    <property type="molecule type" value="Genomic_DNA"/>
</dbReference>
<evidence type="ECO:0000313" key="4">
    <source>
        <dbReference type="EMBL" id="MEM5535544.1"/>
    </source>
</evidence>
<comment type="catalytic activity">
    <reaction evidence="3">
        <text>an (S)-2-haloacid + H2O = a (2R)-2-hydroxycarboxylate + a halide anion + H(+)</text>
        <dbReference type="Rhea" id="RHEA:11192"/>
        <dbReference type="ChEBI" id="CHEBI:15377"/>
        <dbReference type="ChEBI" id="CHEBI:15378"/>
        <dbReference type="ChEBI" id="CHEBI:16042"/>
        <dbReference type="ChEBI" id="CHEBI:58314"/>
        <dbReference type="ChEBI" id="CHEBI:137405"/>
        <dbReference type="EC" id="3.8.1.2"/>
    </reaction>
</comment>
<comment type="similarity">
    <text evidence="1 3">Belongs to the HAD-like hydrolase superfamily. S-2-haloalkanoic acid dehalogenase family.</text>
</comment>
<dbReference type="NCBIfam" id="TIGR01428">
    <property type="entry name" value="HAD_type_II"/>
    <property type="match status" value="1"/>
</dbReference>
<name>A0ABU9TP95_9GAMM</name>
<comment type="function">
    <text evidence="3">Catalyzes the hydrolytic dehalogenation of small (S)-2-haloalkanoic acids to yield the corresponding (R)-2-hydroxyalkanoic acids.</text>
</comment>
<dbReference type="PANTHER" id="PTHR43316:SF3">
    <property type="entry name" value="HALOACID DEHALOGENASE, TYPE II (AFU_ORTHOLOGUE AFUA_2G07750)-RELATED"/>
    <property type="match status" value="1"/>
</dbReference>
<dbReference type="InterPro" id="IPR006439">
    <property type="entry name" value="HAD-SF_hydro_IA"/>
</dbReference>
<evidence type="ECO:0000256" key="1">
    <source>
        <dbReference type="ARBA" id="ARBA00008106"/>
    </source>
</evidence>
<dbReference type="PRINTS" id="PR00413">
    <property type="entry name" value="HADHALOGNASE"/>
</dbReference>
<keyword evidence="5" id="KW-1185">Reference proteome</keyword>
<dbReference type="CDD" id="cd02588">
    <property type="entry name" value="HAD_L2-DEX"/>
    <property type="match status" value="1"/>
</dbReference>
<dbReference type="Proteomes" id="UP001449225">
    <property type="component" value="Unassembled WGS sequence"/>
</dbReference>
<dbReference type="Gene3D" id="1.10.150.240">
    <property type="entry name" value="Putative phosphatase, domain 2"/>
    <property type="match status" value="1"/>
</dbReference>
<organism evidence="4 5">
    <name type="scientific">Neptuniibacter pectenicola</name>
    <dbReference type="NCBI Taxonomy" id="1806669"/>
    <lineage>
        <taxon>Bacteria</taxon>
        <taxon>Pseudomonadati</taxon>
        <taxon>Pseudomonadota</taxon>
        <taxon>Gammaproteobacteria</taxon>
        <taxon>Oceanospirillales</taxon>
        <taxon>Oceanospirillaceae</taxon>
        <taxon>Neptuniibacter</taxon>
    </lineage>
</organism>
<evidence type="ECO:0000313" key="5">
    <source>
        <dbReference type="Proteomes" id="UP001449225"/>
    </source>
</evidence>
<dbReference type="InterPro" id="IPR036412">
    <property type="entry name" value="HAD-like_sf"/>
</dbReference>
<keyword evidence="2 3" id="KW-0378">Hydrolase</keyword>
<dbReference type="Gene3D" id="3.40.50.1000">
    <property type="entry name" value="HAD superfamily/HAD-like"/>
    <property type="match status" value="1"/>
</dbReference>
<dbReference type="Pfam" id="PF00702">
    <property type="entry name" value="Hydrolase"/>
    <property type="match status" value="1"/>
</dbReference>